<gene>
    <name evidence="3" type="ORF">J0656_14565</name>
</gene>
<evidence type="ECO:0000259" key="2">
    <source>
        <dbReference type="Pfam" id="PF02517"/>
    </source>
</evidence>
<evidence type="ECO:0000313" key="3">
    <source>
        <dbReference type="EMBL" id="MBO0355244.1"/>
    </source>
</evidence>
<sequence>MKKIEKQSEMNKVGKTKTLVVFIGTIFLGYVLFIIPDVFFGVTKINGGKIGINLLFIGLFQFITVTALLYGSLKILNKKFSDIGLRFNNLGKDILLGTFFGGVWTMLQFAFIIPNTGRANRPDINGMLDMYDGSLVGTISFVALGVIGGGITEEIFNRGYFINVLKETFRNPKKGLWFSAILSILLFALGHMPVNTLDWFDILVPTILYTVLFIWTKRLSASIVAHGVYNASAIILTYSIYFY</sequence>
<protein>
    <submittedName>
        <fullName evidence="3">CPBP family intramembrane metalloprotease</fullName>
    </submittedName>
</protein>
<dbReference type="RefSeq" id="WP_207035153.1">
    <property type="nucleotide sequence ID" value="NZ_JAFLNL010000008.1"/>
</dbReference>
<organism evidence="3 4">
    <name type="scientific">Flagellimonas aurea</name>
    <dbReference type="NCBI Taxonomy" id="2915619"/>
    <lineage>
        <taxon>Bacteria</taxon>
        <taxon>Pseudomonadati</taxon>
        <taxon>Bacteroidota</taxon>
        <taxon>Flavobacteriia</taxon>
        <taxon>Flavobacteriales</taxon>
        <taxon>Flavobacteriaceae</taxon>
        <taxon>Flagellimonas</taxon>
    </lineage>
</organism>
<feature type="transmembrane region" description="Helical" evidence="1">
    <location>
        <begin position="176"/>
        <end position="193"/>
    </location>
</feature>
<feature type="transmembrane region" description="Helical" evidence="1">
    <location>
        <begin position="94"/>
        <end position="113"/>
    </location>
</feature>
<dbReference type="InterPro" id="IPR003675">
    <property type="entry name" value="Rce1/LyrA-like_dom"/>
</dbReference>
<feature type="transmembrane region" description="Helical" evidence="1">
    <location>
        <begin position="199"/>
        <end position="216"/>
    </location>
</feature>
<keyword evidence="3" id="KW-0378">Hydrolase</keyword>
<feature type="transmembrane region" description="Helical" evidence="1">
    <location>
        <begin position="133"/>
        <end position="156"/>
    </location>
</feature>
<comment type="caution">
    <text evidence="3">The sequence shown here is derived from an EMBL/GenBank/DDBJ whole genome shotgun (WGS) entry which is preliminary data.</text>
</comment>
<keyword evidence="1" id="KW-0472">Membrane</keyword>
<accession>A0ABS3G749</accession>
<name>A0ABS3G749_9FLAO</name>
<keyword evidence="1" id="KW-0812">Transmembrane</keyword>
<keyword evidence="3" id="KW-0482">Metalloprotease</keyword>
<keyword evidence="3" id="KW-0645">Protease</keyword>
<feature type="transmembrane region" description="Helical" evidence="1">
    <location>
        <begin position="54"/>
        <end position="73"/>
    </location>
</feature>
<feature type="domain" description="CAAX prenyl protease 2/Lysostaphin resistance protein A-like" evidence="2">
    <location>
        <begin position="138"/>
        <end position="231"/>
    </location>
</feature>
<dbReference type="EMBL" id="JAFLNL010000008">
    <property type="protein sequence ID" value="MBO0355244.1"/>
    <property type="molecule type" value="Genomic_DNA"/>
</dbReference>
<evidence type="ECO:0000313" key="4">
    <source>
        <dbReference type="Proteomes" id="UP000664044"/>
    </source>
</evidence>
<dbReference type="GO" id="GO:0008237">
    <property type="term" value="F:metallopeptidase activity"/>
    <property type="evidence" value="ECO:0007669"/>
    <property type="project" value="UniProtKB-KW"/>
</dbReference>
<reference evidence="3 4" key="1">
    <citation type="submission" date="2021-03" db="EMBL/GenBank/DDBJ databases">
        <title>Muricauda lutimaris sp. nov. and Muricauda ruestringensis sp. nov, two marine members of the Flavobacteriaceae isolated from deep sea sediments of Western Pacific.</title>
        <authorList>
            <person name="Zhao S."/>
            <person name="Liu R."/>
        </authorList>
    </citation>
    <scope>NUCLEOTIDE SEQUENCE [LARGE SCALE GENOMIC DNA]</scope>
    <source>
        <strain evidence="3 4">BC31-1-A7</strain>
    </source>
</reference>
<evidence type="ECO:0000256" key="1">
    <source>
        <dbReference type="SAM" id="Phobius"/>
    </source>
</evidence>
<dbReference type="Pfam" id="PF02517">
    <property type="entry name" value="Rce1-like"/>
    <property type="match status" value="1"/>
</dbReference>
<feature type="transmembrane region" description="Helical" evidence="1">
    <location>
        <begin position="223"/>
        <end position="241"/>
    </location>
</feature>
<proteinExistence type="predicted"/>
<feature type="transmembrane region" description="Helical" evidence="1">
    <location>
        <begin position="20"/>
        <end position="42"/>
    </location>
</feature>
<dbReference type="Proteomes" id="UP000664044">
    <property type="component" value="Unassembled WGS sequence"/>
</dbReference>
<keyword evidence="1" id="KW-1133">Transmembrane helix</keyword>
<keyword evidence="4" id="KW-1185">Reference proteome</keyword>